<evidence type="ECO:0000313" key="1">
    <source>
        <dbReference type="EMBL" id="KRX70072.1"/>
    </source>
</evidence>
<name>A0A0V0W326_9BILA</name>
<comment type="caution">
    <text evidence="1">The sequence shown here is derived from an EMBL/GenBank/DDBJ whole genome shotgun (WGS) entry which is preliminary data.</text>
</comment>
<dbReference type="EMBL" id="JYDQ01005885">
    <property type="protein sequence ID" value="KRX70072.1"/>
    <property type="molecule type" value="Genomic_DNA"/>
</dbReference>
<protein>
    <submittedName>
        <fullName evidence="1">Uncharacterized protein</fullName>
    </submittedName>
</protein>
<proteinExistence type="predicted"/>
<dbReference type="AlphaFoldDB" id="A0A0V0W326"/>
<gene>
    <name evidence="1" type="ORF">T12_11067</name>
</gene>
<feature type="non-terminal residue" evidence="1">
    <location>
        <position position="1"/>
    </location>
</feature>
<keyword evidence="2" id="KW-1185">Reference proteome</keyword>
<accession>A0A0V0W326</accession>
<evidence type="ECO:0000313" key="2">
    <source>
        <dbReference type="Proteomes" id="UP000054783"/>
    </source>
</evidence>
<dbReference type="Proteomes" id="UP000054783">
    <property type="component" value="Unassembled WGS sequence"/>
</dbReference>
<reference evidence="1 2" key="1">
    <citation type="submission" date="2015-01" db="EMBL/GenBank/DDBJ databases">
        <title>Evolution of Trichinella species and genotypes.</title>
        <authorList>
            <person name="Korhonen P.K."/>
            <person name="Edoardo P."/>
            <person name="Giuseppe L.R."/>
            <person name="Gasser R.B."/>
        </authorList>
    </citation>
    <scope>NUCLEOTIDE SEQUENCE [LARGE SCALE GENOMIC DNA]</scope>
    <source>
        <strain evidence="1">ISS2496</strain>
    </source>
</reference>
<sequence>LLIPSATPTAGTCRFAVWSLARGHTAIGPQD</sequence>
<feature type="non-terminal residue" evidence="1">
    <location>
        <position position="31"/>
    </location>
</feature>
<organism evidence="1 2">
    <name type="scientific">Trichinella patagoniensis</name>
    <dbReference type="NCBI Taxonomy" id="990121"/>
    <lineage>
        <taxon>Eukaryota</taxon>
        <taxon>Metazoa</taxon>
        <taxon>Ecdysozoa</taxon>
        <taxon>Nematoda</taxon>
        <taxon>Enoplea</taxon>
        <taxon>Dorylaimia</taxon>
        <taxon>Trichinellida</taxon>
        <taxon>Trichinellidae</taxon>
        <taxon>Trichinella</taxon>
    </lineage>
</organism>